<reference evidence="2" key="2">
    <citation type="journal article" date="2023" name="IMA Fungus">
        <title>Comparative genomic study of the Penicillium genus elucidates a diverse pangenome and 15 lateral gene transfer events.</title>
        <authorList>
            <person name="Petersen C."/>
            <person name="Sorensen T."/>
            <person name="Nielsen M.R."/>
            <person name="Sondergaard T.E."/>
            <person name="Sorensen J.L."/>
            <person name="Fitzpatrick D.A."/>
            <person name="Frisvad J.C."/>
            <person name="Nielsen K.L."/>
        </authorList>
    </citation>
    <scope>NUCLEOTIDE SEQUENCE</scope>
    <source>
        <strain evidence="2">IBT 30069</strain>
    </source>
</reference>
<feature type="region of interest" description="Disordered" evidence="1">
    <location>
        <begin position="44"/>
        <end position="75"/>
    </location>
</feature>
<feature type="region of interest" description="Disordered" evidence="1">
    <location>
        <begin position="1"/>
        <end position="22"/>
    </location>
</feature>
<proteinExistence type="predicted"/>
<evidence type="ECO:0000313" key="3">
    <source>
        <dbReference type="Proteomes" id="UP001149165"/>
    </source>
</evidence>
<protein>
    <submittedName>
        <fullName evidence="2">Uncharacterized protein</fullName>
    </submittedName>
</protein>
<comment type="caution">
    <text evidence="2">The sequence shown here is derived from an EMBL/GenBank/DDBJ whole genome shotgun (WGS) entry which is preliminary data.</text>
</comment>
<dbReference type="AlphaFoldDB" id="A0A9W9KHF6"/>
<accession>A0A9W9KHF6</accession>
<name>A0A9W9KHF6_9EURO</name>
<organism evidence="2 3">
    <name type="scientific">Penicillium angulare</name>
    <dbReference type="NCBI Taxonomy" id="116970"/>
    <lineage>
        <taxon>Eukaryota</taxon>
        <taxon>Fungi</taxon>
        <taxon>Dikarya</taxon>
        <taxon>Ascomycota</taxon>
        <taxon>Pezizomycotina</taxon>
        <taxon>Eurotiomycetes</taxon>
        <taxon>Eurotiomycetidae</taxon>
        <taxon>Eurotiales</taxon>
        <taxon>Aspergillaceae</taxon>
        <taxon>Penicillium</taxon>
    </lineage>
</organism>
<reference evidence="2" key="1">
    <citation type="submission" date="2022-11" db="EMBL/GenBank/DDBJ databases">
        <authorList>
            <person name="Petersen C."/>
        </authorList>
    </citation>
    <scope>NUCLEOTIDE SEQUENCE</scope>
    <source>
        <strain evidence="2">IBT 30069</strain>
    </source>
</reference>
<evidence type="ECO:0000256" key="1">
    <source>
        <dbReference type="SAM" id="MobiDB-lite"/>
    </source>
</evidence>
<evidence type="ECO:0000313" key="2">
    <source>
        <dbReference type="EMBL" id="KAJ5106620.1"/>
    </source>
</evidence>
<dbReference type="Proteomes" id="UP001149165">
    <property type="component" value="Unassembled WGS sequence"/>
</dbReference>
<gene>
    <name evidence="2" type="ORF">N7456_003295</name>
</gene>
<feature type="compositionally biased region" description="Polar residues" evidence="1">
    <location>
        <begin position="44"/>
        <end position="65"/>
    </location>
</feature>
<dbReference type="EMBL" id="JAPQKH010000003">
    <property type="protein sequence ID" value="KAJ5106620.1"/>
    <property type="molecule type" value="Genomic_DNA"/>
</dbReference>
<keyword evidence="3" id="KW-1185">Reference proteome</keyword>
<sequence length="75" mass="8038">MVAVPWTGDGPYGTLRSARSSTTSAPKLVAAETAKVAQQVDASLSQAAPTSSRRSSWFSRQLNKINNRRSKSESV</sequence>